<dbReference type="GO" id="GO:1990351">
    <property type="term" value="C:transporter complex"/>
    <property type="evidence" value="ECO:0007669"/>
    <property type="project" value="TreeGrafter"/>
</dbReference>
<keyword evidence="1 6" id="KW-0732">Signal</keyword>
<protein>
    <recommendedName>
        <fullName evidence="6">LPS-assembly lipoprotein LptE</fullName>
    </recommendedName>
</protein>
<evidence type="ECO:0000256" key="1">
    <source>
        <dbReference type="ARBA" id="ARBA00022729"/>
    </source>
</evidence>
<dbReference type="GO" id="GO:0043165">
    <property type="term" value="P:Gram-negative-bacterium-type cell outer membrane assembly"/>
    <property type="evidence" value="ECO:0007669"/>
    <property type="project" value="UniProtKB-UniRule"/>
</dbReference>
<keyword evidence="5 6" id="KW-0449">Lipoprotein</keyword>
<evidence type="ECO:0000256" key="5">
    <source>
        <dbReference type="ARBA" id="ARBA00023288"/>
    </source>
</evidence>
<evidence type="ECO:0000256" key="3">
    <source>
        <dbReference type="ARBA" id="ARBA00023139"/>
    </source>
</evidence>
<evidence type="ECO:0000313" key="9">
    <source>
        <dbReference type="Proteomes" id="UP000243518"/>
    </source>
</evidence>
<evidence type="ECO:0000256" key="6">
    <source>
        <dbReference type="HAMAP-Rule" id="MF_01186"/>
    </source>
</evidence>
<dbReference type="HAMAP" id="MF_01186">
    <property type="entry name" value="LPS_assembly_LptE"/>
    <property type="match status" value="1"/>
</dbReference>
<keyword evidence="4 6" id="KW-0998">Cell outer membrane</keyword>
<comment type="caution">
    <text evidence="8">The sequence shown here is derived from an EMBL/GenBank/DDBJ whole genome shotgun (WGS) entry which is preliminary data.</text>
</comment>
<dbReference type="PANTHER" id="PTHR38098:SF1">
    <property type="entry name" value="LPS-ASSEMBLY LIPOPROTEIN LPTE"/>
    <property type="match status" value="1"/>
</dbReference>
<organism evidence="8 9">
    <name type="scientific">Halopseudomonas aestusnigri</name>
    <dbReference type="NCBI Taxonomy" id="857252"/>
    <lineage>
        <taxon>Bacteria</taxon>
        <taxon>Pseudomonadati</taxon>
        <taxon>Pseudomonadota</taxon>
        <taxon>Gammaproteobacteria</taxon>
        <taxon>Pseudomonadales</taxon>
        <taxon>Pseudomonadaceae</taxon>
        <taxon>Halopseudomonas</taxon>
    </lineage>
</organism>
<dbReference type="RefSeq" id="WP_088273489.1">
    <property type="nucleotide sequence ID" value="NZ_AP027273.1"/>
</dbReference>
<proteinExistence type="inferred from homology"/>
<evidence type="ECO:0000256" key="4">
    <source>
        <dbReference type="ARBA" id="ARBA00023237"/>
    </source>
</evidence>
<comment type="function">
    <text evidence="6">Together with LptD, is involved in the assembly of lipopolysaccharide (LPS) at the surface of the outer membrane. Required for the proper assembly of LptD. Binds LPS and may serve as the LPS recognition site at the outer membrane.</text>
</comment>
<dbReference type="GO" id="GO:0001530">
    <property type="term" value="F:lipopolysaccharide binding"/>
    <property type="evidence" value="ECO:0007669"/>
    <property type="project" value="TreeGrafter"/>
</dbReference>
<dbReference type="Proteomes" id="UP000243518">
    <property type="component" value="Unassembled WGS sequence"/>
</dbReference>
<dbReference type="GO" id="GO:0015920">
    <property type="term" value="P:lipopolysaccharide transport"/>
    <property type="evidence" value="ECO:0007669"/>
    <property type="project" value="TreeGrafter"/>
</dbReference>
<reference evidence="8 9" key="1">
    <citation type="submission" date="2016-10" db="EMBL/GenBank/DDBJ databases">
        <authorList>
            <person name="Varghese N."/>
            <person name="Submissions S."/>
        </authorList>
    </citation>
    <scope>NUCLEOTIDE SEQUENCE [LARGE SCALE GENOMIC DNA]</scope>
    <source>
        <strain evidence="8 9">CECT 8317</strain>
    </source>
</reference>
<feature type="signal peptide" evidence="7">
    <location>
        <begin position="1"/>
        <end position="23"/>
    </location>
</feature>
<keyword evidence="3 6" id="KW-0564">Palmitate</keyword>
<dbReference type="Pfam" id="PF04390">
    <property type="entry name" value="LptE"/>
    <property type="match status" value="1"/>
</dbReference>
<comment type="similarity">
    <text evidence="6">Belongs to the LptE lipoprotein family.</text>
</comment>
<comment type="subunit">
    <text evidence="6">Component of the lipopolysaccharide transport and assembly complex. Interacts with LptD.</text>
</comment>
<keyword evidence="2 6" id="KW-0472">Membrane</keyword>
<dbReference type="Gene3D" id="3.30.160.150">
    <property type="entry name" value="Lipoprotein like domain"/>
    <property type="match status" value="1"/>
</dbReference>
<evidence type="ECO:0000313" key="8">
    <source>
        <dbReference type="EMBL" id="SEF56600.1"/>
    </source>
</evidence>
<evidence type="ECO:0000256" key="7">
    <source>
        <dbReference type="SAM" id="SignalP"/>
    </source>
</evidence>
<dbReference type="InterPro" id="IPR007485">
    <property type="entry name" value="LPS_assembly_LptE"/>
</dbReference>
<dbReference type="GO" id="GO:0009279">
    <property type="term" value="C:cell outer membrane"/>
    <property type="evidence" value="ECO:0007669"/>
    <property type="project" value="UniProtKB-SubCell"/>
</dbReference>
<dbReference type="PROSITE" id="PS51257">
    <property type="entry name" value="PROKAR_LIPOPROTEIN"/>
    <property type="match status" value="1"/>
</dbReference>
<name>A0AAQ1G4R1_9GAMM</name>
<dbReference type="EMBL" id="FNVE01000001">
    <property type="protein sequence ID" value="SEF56600.1"/>
    <property type="molecule type" value="Genomic_DNA"/>
</dbReference>
<feature type="chain" id="PRO_5042934121" description="LPS-assembly lipoprotein LptE" evidence="7">
    <location>
        <begin position="24"/>
        <end position="181"/>
    </location>
</feature>
<gene>
    <name evidence="6" type="primary">lptE</name>
    <name evidence="8" type="ORF">SAMN05216586_101385</name>
</gene>
<sequence>MSLTTPRLLLSCAVLGATLLASGCGFHLRGTGVDSVELTQLDVTAQNRYGRTYQQVLEALEVDGVQVTPTAAYRLQLLNEGQERRAVSYTSSSTPAEYELTSNLTFQIADRQGRPLIGPETLATRRIYVNDKDNIIGTTEEEELLRREMRQDLTRQLLFRLSSISEGDLSSRESRLDQQGN</sequence>
<keyword evidence="9" id="KW-1185">Reference proteome</keyword>
<evidence type="ECO:0000256" key="2">
    <source>
        <dbReference type="ARBA" id="ARBA00023136"/>
    </source>
</evidence>
<accession>A0AAQ1G4R1</accession>
<dbReference type="PANTHER" id="PTHR38098">
    <property type="entry name" value="LPS-ASSEMBLY LIPOPROTEIN LPTE"/>
    <property type="match status" value="1"/>
</dbReference>
<comment type="subcellular location">
    <subcellularLocation>
        <location evidence="6">Cell outer membrane</location>
        <topology evidence="6">Lipid-anchor</topology>
    </subcellularLocation>
</comment>
<dbReference type="AlphaFoldDB" id="A0AAQ1G4R1"/>